<dbReference type="SUPFAM" id="SSF144232">
    <property type="entry name" value="HIT/MYND zinc finger-like"/>
    <property type="match status" value="1"/>
</dbReference>
<dbReference type="InterPro" id="IPR046341">
    <property type="entry name" value="SET_dom_sf"/>
</dbReference>
<feature type="domain" description="MYND-type" evidence="7">
    <location>
        <begin position="64"/>
        <end position="110"/>
    </location>
</feature>
<reference evidence="8 9" key="1">
    <citation type="submission" date="2023-03" db="EMBL/GenBank/DDBJ databases">
        <title>Genome sequence of Lichtheimia ornata CBS 291.66.</title>
        <authorList>
            <person name="Mohabir J.T."/>
            <person name="Shea T.P."/>
            <person name="Kurbessoian T."/>
            <person name="Berby B."/>
            <person name="Fontaine J."/>
            <person name="Livny J."/>
            <person name="Gnirke A."/>
            <person name="Stajich J.E."/>
            <person name="Cuomo C.A."/>
        </authorList>
    </citation>
    <scope>NUCLEOTIDE SEQUENCE [LARGE SCALE GENOMIC DNA]</scope>
    <source>
        <strain evidence="8">CBS 291.66</strain>
    </source>
</reference>
<dbReference type="GO" id="GO:0008270">
    <property type="term" value="F:zinc ion binding"/>
    <property type="evidence" value="ECO:0007669"/>
    <property type="project" value="UniProtKB-KW"/>
</dbReference>
<evidence type="ECO:0000256" key="1">
    <source>
        <dbReference type="ARBA" id="ARBA00022723"/>
    </source>
</evidence>
<dbReference type="Pfam" id="PF01753">
    <property type="entry name" value="zf-MYND"/>
    <property type="match status" value="1"/>
</dbReference>
<evidence type="ECO:0000259" key="7">
    <source>
        <dbReference type="PROSITE" id="PS50865"/>
    </source>
</evidence>
<feature type="region of interest" description="Disordered" evidence="5">
    <location>
        <begin position="149"/>
        <end position="185"/>
    </location>
</feature>
<evidence type="ECO:0000256" key="5">
    <source>
        <dbReference type="SAM" id="MobiDB-lite"/>
    </source>
</evidence>
<dbReference type="PROSITE" id="PS50280">
    <property type="entry name" value="SET"/>
    <property type="match status" value="1"/>
</dbReference>
<dbReference type="PROSITE" id="PS50865">
    <property type="entry name" value="ZF_MYND_2"/>
    <property type="match status" value="1"/>
</dbReference>
<feature type="region of interest" description="Disordered" evidence="5">
    <location>
        <begin position="113"/>
        <end position="133"/>
    </location>
</feature>
<evidence type="ECO:0000256" key="3">
    <source>
        <dbReference type="ARBA" id="ARBA00022833"/>
    </source>
</evidence>
<dbReference type="PROSITE" id="PS01360">
    <property type="entry name" value="ZF_MYND_1"/>
    <property type="match status" value="1"/>
</dbReference>
<dbReference type="SMART" id="SM00317">
    <property type="entry name" value="SET"/>
    <property type="match status" value="1"/>
</dbReference>
<keyword evidence="9" id="KW-1185">Reference proteome</keyword>
<organism evidence="8 9">
    <name type="scientific">Lichtheimia ornata</name>
    <dbReference type="NCBI Taxonomy" id="688661"/>
    <lineage>
        <taxon>Eukaryota</taxon>
        <taxon>Fungi</taxon>
        <taxon>Fungi incertae sedis</taxon>
        <taxon>Mucoromycota</taxon>
        <taxon>Mucoromycotina</taxon>
        <taxon>Mucoromycetes</taxon>
        <taxon>Mucorales</taxon>
        <taxon>Lichtheimiaceae</taxon>
        <taxon>Lichtheimia</taxon>
    </lineage>
</organism>
<feature type="compositionally biased region" description="Acidic residues" evidence="5">
    <location>
        <begin position="116"/>
        <end position="127"/>
    </location>
</feature>
<dbReference type="Proteomes" id="UP001234581">
    <property type="component" value="Unassembled WGS sequence"/>
</dbReference>
<dbReference type="EMBL" id="JARTCD010000047">
    <property type="protein sequence ID" value="KAJ8655574.1"/>
    <property type="molecule type" value="Genomic_DNA"/>
</dbReference>
<dbReference type="AlphaFoldDB" id="A0AAD7UZ19"/>
<evidence type="ECO:0000313" key="8">
    <source>
        <dbReference type="EMBL" id="KAJ8655574.1"/>
    </source>
</evidence>
<dbReference type="GeneID" id="83216069"/>
<proteinExistence type="predicted"/>
<dbReference type="PANTHER" id="PTHR12197:SF251">
    <property type="entry name" value="EG:BACR7C10.4 PROTEIN"/>
    <property type="match status" value="1"/>
</dbReference>
<dbReference type="SUPFAM" id="SSF82199">
    <property type="entry name" value="SET domain"/>
    <property type="match status" value="1"/>
</dbReference>
<evidence type="ECO:0000256" key="2">
    <source>
        <dbReference type="ARBA" id="ARBA00022771"/>
    </source>
</evidence>
<dbReference type="GO" id="GO:0005634">
    <property type="term" value="C:nucleus"/>
    <property type="evidence" value="ECO:0007669"/>
    <property type="project" value="TreeGrafter"/>
</dbReference>
<name>A0AAD7UZ19_9FUNG</name>
<gene>
    <name evidence="8" type="ORF">O0I10_008662</name>
</gene>
<dbReference type="RefSeq" id="XP_058340487.1">
    <property type="nucleotide sequence ID" value="XM_058488664.1"/>
</dbReference>
<keyword evidence="1" id="KW-0479">Metal-binding</keyword>
<dbReference type="InterPro" id="IPR001214">
    <property type="entry name" value="SET_dom"/>
</dbReference>
<dbReference type="Gene3D" id="1.10.220.160">
    <property type="match status" value="1"/>
</dbReference>
<dbReference type="InterPro" id="IPR050869">
    <property type="entry name" value="H3K4_H4K5_MeTrfase"/>
</dbReference>
<evidence type="ECO:0008006" key="10">
    <source>
        <dbReference type="Google" id="ProtNLM"/>
    </source>
</evidence>
<dbReference type="PANTHER" id="PTHR12197">
    <property type="entry name" value="HISTONE-LYSINE N-METHYLTRANSFERASE SMYD"/>
    <property type="match status" value="1"/>
</dbReference>
<keyword evidence="3" id="KW-0862">Zinc</keyword>
<keyword evidence="2 4" id="KW-0863">Zinc-finger</keyword>
<evidence type="ECO:0000313" key="9">
    <source>
        <dbReference type="Proteomes" id="UP001234581"/>
    </source>
</evidence>
<accession>A0AAD7UZ19</accession>
<comment type="caution">
    <text evidence="8">The sequence shown here is derived from an EMBL/GenBank/DDBJ whole genome shotgun (WGS) entry which is preliminary data.</text>
</comment>
<feature type="compositionally biased region" description="Acidic residues" evidence="5">
    <location>
        <begin position="175"/>
        <end position="184"/>
    </location>
</feature>
<protein>
    <recommendedName>
        <fullName evidence="10">SET domain-containing protein</fullName>
    </recommendedName>
</protein>
<dbReference type="Gene3D" id="2.170.270.10">
    <property type="entry name" value="SET domain"/>
    <property type="match status" value="1"/>
</dbReference>
<sequence>MTTTTTTTTAALQKYLSSYSLALAEDPSKGRKVVATSLIERGSIVTTSQPLGTVPLKAHRNEFCNYCFRKLGASQYSTTPLKRCSRCKSAYFCDMNCFKNAWLSYHQYVCRPKSSDEEEDDDDEDKEENVLSMDVEMLERVALNATRYHKRKAKMDQEEEEEGVSGSSSSNGHEEDVEQEEESVEVTMEAFESLMDHGNKHSRHVQEHFAKVAQRAMSKSYLEDTPLTQQDLIRFMGRFRCNNFSIYDQQLFAIGEGTYPVASLFNHDCRPNAAILFDGALLMVKAIDDIEPGHEITVAYVDIAHSRTVRKQTLKDKYYFECRCDRCRDDNPVGRIDAMLGEEMSDWDRAASLLQEGEENGDTDRARILQLLEKDWDLLMLTRRFNRHNNEVPDTDEPLTLPYYVHFLLPFLTPYLWATSNPAIRFVGGSTPVGTSMTIQHITEFDDPPTAFARPYPGETYLEVLGNAIDKTLSYKTPDRVIPYRITTLANCTRLFFDEMMEGHWRNATKLGMYILVQYAIIYPPYHPMLAQHLLLLAKSAWNSIIQNELVTQTKQLEKVQERGVRRWILLAKETIAHTFGKQSQMWREVIELEWIFIREQKLKK</sequence>
<evidence type="ECO:0000256" key="4">
    <source>
        <dbReference type="PROSITE-ProRule" id="PRU00134"/>
    </source>
</evidence>
<dbReference type="InterPro" id="IPR002893">
    <property type="entry name" value="Znf_MYND"/>
</dbReference>
<dbReference type="Gene3D" id="6.10.140.2220">
    <property type="match status" value="1"/>
</dbReference>
<evidence type="ECO:0000259" key="6">
    <source>
        <dbReference type="PROSITE" id="PS50280"/>
    </source>
</evidence>
<dbReference type="Pfam" id="PF00856">
    <property type="entry name" value="SET"/>
    <property type="match status" value="1"/>
</dbReference>
<feature type="domain" description="SET" evidence="6">
    <location>
        <begin position="19"/>
        <end position="301"/>
    </location>
</feature>